<accession>W2UQP8</accession>
<reference evidence="9" key="1">
    <citation type="submission" date="2013-11" db="EMBL/GenBank/DDBJ databases">
        <title>Draft genome sequence from a member of Zhouia, isolated tidal flat.</title>
        <authorList>
            <person name="Jin H."/>
            <person name="Jeon C.O."/>
        </authorList>
    </citation>
    <scope>NUCLEOTIDE SEQUENCE [LARGE SCALE GENOMIC DNA]</scope>
    <source>
        <strain evidence="9">AD3</strain>
    </source>
</reference>
<dbReference type="Proteomes" id="UP000018850">
    <property type="component" value="Unassembled WGS sequence"/>
</dbReference>
<dbReference type="eggNOG" id="ENOG5030THP">
    <property type="taxonomic scope" value="Bacteria"/>
</dbReference>
<comment type="subcellular location">
    <subcellularLocation>
        <location evidence="1">Golgi apparatus membrane</location>
        <topology evidence="1">Single-pass type II membrane protein</topology>
    </subcellularLocation>
</comment>
<sequence>MICHKSKVIYIHIPKCAGSSIENYFGVHPFDWKTPNYETLTGWCPKRKIHLQHATAKQLLELELVDEKIWNSYYKFTVVRNPWERILSAYFWFNGNKVIKSSFRNFLNKEGLYKKTLTDFSVKEYRGDHLLSQYEFITINDQIMVDKIIPFENLKIDFFELVKNLGLTSFELPHRKERKKAVSHYSHFFNGEDIELIKDKYSLDIQMLKYKYEDKRNELSTFEKFKINFGRLTHRI</sequence>
<keyword evidence="7" id="KW-0325">Glycoprotein</keyword>
<gene>
    <name evidence="8" type="ORF">P278_15180</name>
</gene>
<dbReference type="Gene3D" id="3.40.50.300">
    <property type="entry name" value="P-loop containing nucleotide triphosphate hydrolases"/>
    <property type="match status" value="1"/>
</dbReference>
<evidence type="ECO:0000256" key="2">
    <source>
        <dbReference type="ARBA" id="ARBA00022679"/>
    </source>
</evidence>
<keyword evidence="5" id="KW-0333">Golgi apparatus</keyword>
<dbReference type="Pfam" id="PF03567">
    <property type="entry name" value="Sulfotransfer_2"/>
    <property type="match status" value="1"/>
</dbReference>
<keyword evidence="9" id="KW-1185">Reference proteome</keyword>
<dbReference type="InterPro" id="IPR027417">
    <property type="entry name" value="P-loop_NTPase"/>
</dbReference>
<dbReference type="GO" id="GO:0016020">
    <property type="term" value="C:membrane"/>
    <property type="evidence" value="ECO:0007669"/>
    <property type="project" value="InterPro"/>
</dbReference>
<evidence type="ECO:0000256" key="5">
    <source>
        <dbReference type="ARBA" id="ARBA00023034"/>
    </source>
</evidence>
<dbReference type="AlphaFoldDB" id="W2UQP8"/>
<evidence type="ECO:0000256" key="4">
    <source>
        <dbReference type="ARBA" id="ARBA00022989"/>
    </source>
</evidence>
<dbReference type="PATRIC" id="fig|1286632.3.peg.1507"/>
<evidence type="ECO:0000256" key="3">
    <source>
        <dbReference type="ARBA" id="ARBA00022692"/>
    </source>
</evidence>
<organism evidence="8 9">
    <name type="scientific">Zhouia amylolytica AD3</name>
    <dbReference type="NCBI Taxonomy" id="1286632"/>
    <lineage>
        <taxon>Bacteria</taxon>
        <taxon>Pseudomonadati</taxon>
        <taxon>Bacteroidota</taxon>
        <taxon>Flavobacteriia</taxon>
        <taxon>Flavobacteriales</taxon>
        <taxon>Flavobacteriaceae</taxon>
        <taxon>Zhouia</taxon>
    </lineage>
</organism>
<evidence type="ECO:0008006" key="10">
    <source>
        <dbReference type="Google" id="ProtNLM"/>
    </source>
</evidence>
<reference evidence="8 9" key="2">
    <citation type="journal article" date="2016" name="Genome Announc.">
        <title>Draft Genome Sequence of Zhouia amylolytica AD3, Isolated from Tidal Flat Sediment.</title>
        <authorList>
            <person name="Jia B."/>
            <person name="Jin H.M."/>
            <person name="Lee H.J."/>
            <person name="Jeon C.O."/>
        </authorList>
    </citation>
    <scope>NUCLEOTIDE SEQUENCE [LARGE SCALE GENOMIC DNA]</scope>
    <source>
        <strain evidence="8 9">AD3</strain>
    </source>
</reference>
<keyword evidence="2" id="KW-0808">Transferase</keyword>
<dbReference type="SUPFAM" id="SSF52540">
    <property type="entry name" value="P-loop containing nucleoside triphosphate hydrolases"/>
    <property type="match status" value="1"/>
</dbReference>
<keyword evidence="6" id="KW-0472">Membrane</keyword>
<dbReference type="PANTHER" id="PTHR12137">
    <property type="entry name" value="CARBOHYDRATE SULFOTRANSFERASE"/>
    <property type="match status" value="1"/>
</dbReference>
<protein>
    <recommendedName>
        <fullName evidence="10">Sulfotransferase family protein</fullName>
    </recommendedName>
</protein>
<name>W2UQP8_9FLAO</name>
<dbReference type="InterPro" id="IPR018011">
    <property type="entry name" value="Carb_sulfotrans_8-10"/>
</dbReference>
<proteinExistence type="predicted"/>
<dbReference type="GO" id="GO:0016051">
    <property type="term" value="P:carbohydrate biosynthetic process"/>
    <property type="evidence" value="ECO:0007669"/>
    <property type="project" value="InterPro"/>
</dbReference>
<evidence type="ECO:0000313" key="8">
    <source>
        <dbReference type="EMBL" id="ETN95796.1"/>
    </source>
</evidence>
<comment type="caution">
    <text evidence="8">The sequence shown here is derived from an EMBL/GenBank/DDBJ whole genome shotgun (WGS) entry which is preliminary data.</text>
</comment>
<dbReference type="PANTHER" id="PTHR12137:SF54">
    <property type="entry name" value="CARBOHYDRATE SULFOTRANSFERASE"/>
    <property type="match status" value="1"/>
</dbReference>
<evidence type="ECO:0000256" key="6">
    <source>
        <dbReference type="ARBA" id="ARBA00023136"/>
    </source>
</evidence>
<dbReference type="InterPro" id="IPR005331">
    <property type="entry name" value="Sulfotransferase"/>
</dbReference>
<evidence type="ECO:0000313" key="9">
    <source>
        <dbReference type="Proteomes" id="UP000018850"/>
    </source>
</evidence>
<evidence type="ECO:0000256" key="1">
    <source>
        <dbReference type="ARBA" id="ARBA00004323"/>
    </source>
</evidence>
<keyword evidence="4" id="KW-1133">Transmembrane helix</keyword>
<dbReference type="EMBL" id="AYXY01000019">
    <property type="protein sequence ID" value="ETN95796.1"/>
    <property type="molecule type" value="Genomic_DNA"/>
</dbReference>
<dbReference type="RefSeq" id="WP_038264451.1">
    <property type="nucleotide sequence ID" value="NZ_AYXY01000019.1"/>
</dbReference>
<dbReference type="GO" id="GO:0008146">
    <property type="term" value="F:sulfotransferase activity"/>
    <property type="evidence" value="ECO:0007669"/>
    <property type="project" value="InterPro"/>
</dbReference>
<keyword evidence="3" id="KW-0812">Transmembrane</keyword>
<evidence type="ECO:0000256" key="7">
    <source>
        <dbReference type="ARBA" id="ARBA00023180"/>
    </source>
</evidence>